<dbReference type="RefSeq" id="WP_127761070.1">
    <property type="nucleotide sequence ID" value="NZ_CP026095.1"/>
</dbReference>
<proteinExistence type="predicted"/>
<dbReference type="Proteomes" id="UP000283095">
    <property type="component" value="Chromosome"/>
</dbReference>
<evidence type="ECO:0000313" key="1">
    <source>
        <dbReference type="EMBL" id="AZV43999.1"/>
    </source>
</evidence>
<dbReference type="EMBL" id="CP026095">
    <property type="protein sequence ID" value="AZV43999.1"/>
    <property type="molecule type" value="Genomic_DNA"/>
</dbReference>
<protein>
    <submittedName>
        <fullName evidence="1">Thioredoxin</fullName>
    </submittedName>
</protein>
<accession>A0A3Q9RPW4</accession>
<dbReference type="InterPro" id="IPR036249">
    <property type="entry name" value="Thioredoxin-like_sf"/>
</dbReference>
<name>A0A3Q9RPW4_9BACI</name>
<dbReference type="KEGG" id="pasa:BAOM_3390"/>
<gene>
    <name evidence="1" type="ORF">BAOM_3390</name>
</gene>
<dbReference type="InterPro" id="IPR013766">
    <property type="entry name" value="Thioredoxin_domain"/>
</dbReference>
<dbReference type="SUPFAM" id="SSF52833">
    <property type="entry name" value="Thioredoxin-like"/>
    <property type="match status" value="1"/>
</dbReference>
<dbReference type="Pfam" id="PF00085">
    <property type="entry name" value="Thioredoxin"/>
    <property type="match status" value="1"/>
</dbReference>
<dbReference type="OrthoDB" id="411356at2"/>
<reference evidence="1 2" key="1">
    <citation type="submission" date="2018-01" db="EMBL/GenBank/DDBJ databases">
        <title>Bacillus asahii Genome sequencing and assembly.</title>
        <authorList>
            <person name="Jiang H."/>
            <person name="Feng Y."/>
            <person name="Zhao F."/>
            <person name="Lin X."/>
        </authorList>
    </citation>
    <scope>NUCLEOTIDE SEQUENCE [LARGE SCALE GENOMIC DNA]</scope>
    <source>
        <strain evidence="1 2">OM18</strain>
    </source>
</reference>
<evidence type="ECO:0000313" key="2">
    <source>
        <dbReference type="Proteomes" id="UP000283095"/>
    </source>
</evidence>
<organism evidence="1 2">
    <name type="scientific">Peribacillus asahii</name>
    <dbReference type="NCBI Taxonomy" id="228899"/>
    <lineage>
        <taxon>Bacteria</taxon>
        <taxon>Bacillati</taxon>
        <taxon>Bacillota</taxon>
        <taxon>Bacilli</taxon>
        <taxon>Bacillales</taxon>
        <taxon>Bacillaceae</taxon>
        <taxon>Peribacillus</taxon>
    </lineage>
</organism>
<dbReference type="Gene3D" id="3.40.30.10">
    <property type="entry name" value="Glutaredoxin"/>
    <property type="match status" value="1"/>
</dbReference>
<sequence length="107" mass="12401">MQKMMNLNEIKETIQGSPSVLLLVKAGNCGVCESVQFKMSELLKSYLQVKGMYVFKEDVPEITAEYVVFSAPTLLLFVEGKEIYRVSRFVRFDELKHILQLYEEKLE</sequence>
<dbReference type="AlphaFoldDB" id="A0A3Q9RPW4"/>
<dbReference type="CDD" id="cd02947">
    <property type="entry name" value="TRX_family"/>
    <property type="match status" value="1"/>
</dbReference>